<protein>
    <submittedName>
        <fullName evidence="2">Uncharacterized protein</fullName>
    </submittedName>
</protein>
<dbReference type="Proteomes" id="UP000644507">
    <property type="component" value="Unassembled WGS sequence"/>
</dbReference>
<evidence type="ECO:0000313" key="2">
    <source>
        <dbReference type="EMBL" id="GHC51612.1"/>
    </source>
</evidence>
<organism evidence="2 3">
    <name type="scientific">Roseibacillus persicicus</name>
    <dbReference type="NCBI Taxonomy" id="454148"/>
    <lineage>
        <taxon>Bacteria</taxon>
        <taxon>Pseudomonadati</taxon>
        <taxon>Verrucomicrobiota</taxon>
        <taxon>Verrucomicrobiia</taxon>
        <taxon>Verrucomicrobiales</taxon>
        <taxon>Verrucomicrobiaceae</taxon>
        <taxon>Roseibacillus</taxon>
    </lineage>
</organism>
<dbReference type="RefSeq" id="WP_189569534.1">
    <property type="nucleotide sequence ID" value="NZ_BMXI01000006.1"/>
</dbReference>
<name>A0A918TJY9_9BACT</name>
<keyword evidence="1" id="KW-0812">Transmembrane</keyword>
<feature type="transmembrane region" description="Helical" evidence="1">
    <location>
        <begin position="48"/>
        <end position="66"/>
    </location>
</feature>
<proteinExistence type="predicted"/>
<accession>A0A918TJY9</accession>
<evidence type="ECO:0000256" key="1">
    <source>
        <dbReference type="SAM" id="Phobius"/>
    </source>
</evidence>
<sequence>MVSNPEKEIRFTRSAQALRFALAGAIFVGLTATLYATARWGTGSPVRYWHMIPGILLAAGSFWLAYRCAKHAFLILSPVGVEFFPFFKPATNFRLWSWSEFHHAEVVGKRLYLHFNEEETGGAVLSLAPMSEESIRLLDVAIEGRMEERFQDGD</sequence>
<reference evidence="2" key="1">
    <citation type="journal article" date="2014" name="Int. J. Syst. Evol. Microbiol.">
        <title>Complete genome sequence of Corynebacterium casei LMG S-19264T (=DSM 44701T), isolated from a smear-ripened cheese.</title>
        <authorList>
            <consortium name="US DOE Joint Genome Institute (JGI-PGF)"/>
            <person name="Walter F."/>
            <person name="Albersmeier A."/>
            <person name="Kalinowski J."/>
            <person name="Ruckert C."/>
        </authorList>
    </citation>
    <scope>NUCLEOTIDE SEQUENCE</scope>
    <source>
        <strain evidence="2">KCTC 12988</strain>
    </source>
</reference>
<keyword evidence="3" id="KW-1185">Reference proteome</keyword>
<comment type="caution">
    <text evidence="2">The sequence shown here is derived from an EMBL/GenBank/DDBJ whole genome shotgun (WGS) entry which is preliminary data.</text>
</comment>
<gene>
    <name evidence="2" type="ORF">GCM10007100_17310</name>
</gene>
<feature type="transmembrane region" description="Helical" evidence="1">
    <location>
        <begin position="17"/>
        <end position="36"/>
    </location>
</feature>
<reference evidence="2" key="2">
    <citation type="submission" date="2020-09" db="EMBL/GenBank/DDBJ databases">
        <authorList>
            <person name="Sun Q."/>
            <person name="Kim S."/>
        </authorList>
    </citation>
    <scope>NUCLEOTIDE SEQUENCE</scope>
    <source>
        <strain evidence="2">KCTC 12988</strain>
    </source>
</reference>
<keyword evidence="1" id="KW-0472">Membrane</keyword>
<keyword evidence="1" id="KW-1133">Transmembrane helix</keyword>
<dbReference type="EMBL" id="BMXI01000006">
    <property type="protein sequence ID" value="GHC51612.1"/>
    <property type="molecule type" value="Genomic_DNA"/>
</dbReference>
<evidence type="ECO:0000313" key="3">
    <source>
        <dbReference type="Proteomes" id="UP000644507"/>
    </source>
</evidence>
<dbReference type="AlphaFoldDB" id="A0A918TJY9"/>